<reference evidence="1 2" key="1">
    <citation type="submission" date="2016-04" db="EMBL/GenBank/DDBJ databases">
        <title>Draft genome sequence of Janthinobacterium psychrotolerans sp. nov., isolated from freshwater sediments in Denmark.</title>
        <authorList>
            <person name="Gong X."/>
            <person name="Skrivergaard S."/>
            <person name="Korsgaard B.S."/>
            <person name="Schreiber L."/>
            <person name="Marshall I.P."/>
            <person name="Finster K."/>
            <person name="Schramm A."/>
        </authorList>
    </citation>
    <scope>NUCLEOTIDE SEQUENCE [LARGE SCALE GENOMIC DNA]</scope>
    <source>
        <strain evidence="1 2">S3-2</strain>
    </source>
</reference>
<name>A0A1A7C2L7_9BURK</name>
<dbReference type="Pfam" id="PF05336">
    <property type="entry name" value="rhaM"/>
    <property type="match status" value="1"/>
</dbReference>
<protein>
    <submittedName>
        <fullName evidence="1">L-rhamnose mutarotase</fullName>
        <ecNumber evidence="1">5.1.3.32</ecNumber>
    </submittedName>
</protein>
<keyword evidence="1" id="KW-0413">Isomerase</keyword>
<dbReference type="EC" id="5.1.3.32" evidence="1"/>
<comment type="caution">
    <text evidence="1">The sequence shown here is derived from an EMBL/GenBank/DDBJ whole genome shotgun (WGS) entry which is preliminary data.</text>
</comment>
<dbReference type="GO" id="GO:0062192">
    <property type="term" value="F:L-rhamnose mutarotase activity"/>
    <property type="evidence" value="ECO:0007669"/>
    <property type="project" value="UniProtKB-EC"/>
</dbReference>
<proteinExistence type="predicted"/>
<accession>A0A1A7C2L7</accession>
<dbReference type="Gene3D" id="3.30.70.100">
    <property type="match status" value="1"/>
</dbReference>
<organism evidence="1 2">
    <name type="scientific">Janthinobacterium psychrotolerans</name>
    <dbReference type="NCBI Taxonomy" id="1747903"/>
    <lineage>
        <taxon>Bacteria</taxon>
        <taxon>Pseudomonadati</taxon>
        <taxon>Pseudomonadota</taxon>
        <taxon>Betaproteobacteria</taxon>
        <taxon>Burkholderiales</taxon>
        <taxon>Oxalobacteraceae</taxon>
        <taxon>Janthinobacterium</taxon>
    </lineage>
</organism>
<dbReference type="SUPFAM" id="SSF54909">
    <property type="entry name" value="Dimeric alpha+beta barrel"/>
    <property type="match status" value="1"/>
</dbReference>
<keyword evidence="2" id="KW-1185">Reference proteome</keyword>
<dbReference type="InterPro" id="IPR008000">
    <property type="entry name" value="Rham/fucose_mutarotase"/>
</dbReference>
<dbReference type="RefSeq" id="WP_065308029.1">
    <property type="nucleotide sequence ID" value="NZ_LOCQ01000054.1"/>
</dbReference>
<dbReference type="PANTHER" id="PTHR34389:SF2">
    <property type="entry name" value="L-RHAMNOSE MUTAROTASE"/>
    <property type="match status" value="1"/>
</dbReference>
<sequence>MQRMGMVIGIAPDRIAEYKTLHAAVWPQVLERLAQAHVRNYSIFLREPENLLFGYWEYHGDDFAADMAAIADDPETRRWWTFCAPCQEPLASRAEGEHWAMMEHVFHMA</sequence>
<evidence type="ECO:0000313" key="2">
    <source>
        <dbReference type="Proteomes" id="UP000092713"/>
    </source>
</evidence>
<gene>
    <name evidence="1" type="ORF">ASR47_100974</name>
</gene>
<dbReference type="AlphaFoldDB" id="A0A1A7C2L7"/>
<dbReference type="PANTHER" id="PTHR34389">
    <property type="entry name" value="L-RHAMNOSE MUTAROTASE"/>
    <property type="match status" value="1"/>
</dbReference>
<dbReference type="OrthoDB" id="9799608at2"/>
<dbReference type="Proteomes" id="UP000092713">
    <property type="component" value="Unassembled WGS sequence"/>
</dbReference>
<dbReference type="STRING" id="1747903.ASR47_100974"/>
<dbReference type="EMBL" id="LOCQ01000054">
    <property type="protein sequence ID" value="OBV39259.1"/>
    <property type="molecule type" value="Genomic_DNA"/>
</dbReference>
<dbReference type="PATRIC" id="fig|1747903.4.peg.2841"/>
<evidence type="ECO:0000313" key="1">
    <source>
        <dbReference type="EMBL" id="OBV39259.1"/>
    </source>
</evidence>
<dbReference type="InterPro" id="IPR011008">
    <property type="entry name" value="Dimeric_a/b-barrel"/>
</dbReference>